<accession>A0A090Y7F5</accession>
<dbReference type="HOGENOM" id="CLU_2975041_0_0_9"/>
<reference evidence="1 2" key="1">
    <citation type="submission" date="2014-04" db="EMBL/GenBank/DDBJ databases">
        <authorList>
            <person name="Bishop-Lilly K.A."/>
            <person name="Broomall S.M."/>
            <person name="Chain P.S."/>
            <person name="Chertkov O."/>
            <person name="Coyne S.R."/>
            <person name="Daligault H.E."/>
            <person name="Davenport K.W."/>
            <person name="Erkkila T."/>
            <person name="Frey K.G."/>
            <person name="Gibbons H.S."/>
            <person name="Gu W."/>
            <person name="Jaissle J."/>
            <person name="Johnson S.L."/>
            <person name="Koroleva G.I."/>
            <person name="Ladner J.T."/>
            <person name="Lo C.-C."/>
            <person name="Minogue T.D."/>
            <person name="Munk C."/>
            <person name="Palacios G.F."/>
            <person name="Redden C.L."/>
            <person name="Rosenzweig C.N."/>
            <person name="Scholz M.B."/>
            <person name="Teshima H."/>
            <person name="Xu Y."/>
        </authorList>
    </citation>
    <scope>NUCLEOTIDE SEQUENCE [LARGE SCALE GENOMIC DNA]</scope>
    <source>
        <strain evidence="1 2">8244</strain>
    </source>
</reference>
<dbReference type="EMBL" id="JMQA01000046">
    <property type="protein sequence ID" value="KFM94693.1"/>
    <property type="molecule type" value="Genomic_DNA"/>
</dbReference>
<protein>
    <submittedName>
        <fullName evidence="1">Uncharacterized protein</fullName>
    </submittedName>
</protein>
<organism evidence="1 2">
    <name type="scientific">Paenibacillus macerans</name>
    <name type="common">Bacillus macerans</name>
    <dbReference type="NCBI Taxonomy" id="44252"/>
    <lineage>
        <taxon>Bacteria</taxon>
        <taxon>Bacillati</taxon>
        <taxon>Bacillota</taxon>
        <taxon>Bacilli</taxon>
        <taxon>Bacillales</taxon>
        <taxon>Paenibacillaceae</taxon>
        <taxon>Paenibacillus</taxon>
    </lineage>
</organism>
<evidence type="ECO:0000313" key="1">
    <source>
        <dbReference type="EMBL" id="KFM94693.1"/>
    </source>
</evidence>
<comment type="caution">
    <text evidence="1">The sequence shown here is derived from an EMBL/GenBank/DDBJ whole genome shotgun (WGS) entry which is preliminary data.</text>
</comment>
<proteinExistence type="predicted"/>
<evidence type="ECO:0000313" key="2">
    <source>
        <dbReference type="Proteomes" id="UP000029278"/>
    </source>
</evidence>
<gene>
    <name evidence="1" type="ORF">DJ90_5933</name>
</gene>
<dbReference type="Proteomes" id="UP000029278">
    <property type="component" value="Unassembled WGS sequence"/>
</dbReference>
<keyword evidence="2" id="KW-1185">Reference proteome</keyword>
<name>A0A090Y7F5_PAEMA</name>
<dbReference type="AlphaFoldDB" id="A0A090Y7F5"/>
<sequence length="58" mass="6612">MKKASSLSYNTLTTSLVSFFWDLNKLISVQPTQSIMVKKVQSNTFIFISSPLSMVFYL</sequence>